<keyword evidence="1" id="KW-0732">Signal</keyword>
<proteinExistence type="predicted"/>
<evidence type="ECO:0008006" key="3">
    <source>
        <dbReference type="Google" id="ProtNLM"/>
    </source>
</evidence>
<evidence type="ECO:0000256" key="1">
    <source>
        <dbReference type="SAM" id="SignalP"/>
    </source>
</evidence>
<dbReference type="AlphaFoldDB" id="A0A131YAG5"/>
<reference evidence="2" key="1">
    <citation type="journal article" date="2016" name="Ticks Tick Borne Dis.">
        <title>De novo assembly and annotation of the salivary gland transcriptome of Rhipicephalus appendiculatus male and female ticks during blood feeding.</title>
        <authorList>
            <person name="de Castro M.H."/>
            <person name="de Klerk D."/>
            <person name="Pienaar R."/>
            <person name="Latif A.A."/>
            <person name="Rees D.J."/>
            <person name="Mans B.J."/>
        </authorList>
    </citation>
    <scope>NUCLEOTIDE SEQUENCE</scope>
    <source>
        <tissue evidence="2">Salivary glands</tissue>
    </source>
</reference>
<sequence>MRRLLWLLSISQAGAGQGWFAKGTRVASSDKSARACGFTPAISCNWEMLCMSLGEKSFNREYCWSHFFTKEAKNYSIKGTRTTQEHNDNTC</sequence>
<organism evidence="2">
    <name type="scientific">Rhipicephalus appendiculatus</name>
    <name type="common">Brown ear tick</name>
    <dbReference type="NCBI Taxonomy" id="34631"/>
    <lineage>
        <taxon>Eukaryota</taxon>
        <taxon>Metazoa</taxon>
        <taxon>Ecdysozoa</taxon>
        <taxon>Arthropoda</taxon>
        <taxon>Chelicerata</taxon>
        <taxon>Arachnida</taxon>
        <taxon>Acari</taxon>
        <taxon>Parasitiformes</taxon>
        <taxon>Ixodida</taxon>
        <taxon>Ixodoidea</taxon>
        <taxon>Ixodidae</taxon>
        <taxon>Rhipicephalinae</taxon>
        <taxon>Rhipicephalus</taxon>
        <taxon>Rhipicephalus</taxon>
    </lineage>
</organism>
<accession>A0A131YAG5</accession>
<evidence type="ECO:0000313" key="2">
    <source>
        <dbReference type="EMBL" id="JAP76259.1"/>
    </source>
</evidence>
<protein>
    <recommendedName>
        <fullName evidence="3">Secreted protein</fullName>
    </recommendedName>
</protein>
<feature type="chain" id="PRO_5007284490" description="Secreted protein" evidence="1">
    <location>
        <begin position="17"/>
        <end position="91"/>
    </location>
</feature>
<name>A0A131YAG5_RHIAP</name>
<feature type="signal peptide" evidence="1">
    <location>
        <begin position="1"/>
        <end position="16"/>
    </location>
</feature>
<dbReference type="EMBL" id="GEDV01012298">
    <property type="protein sequence ID" value="JAP76259.1"/>
    <property type="molecule type" value="Transcribed_RNA"/>
</dbReference>